<keyword evidence="3" id="KW-0805">Transcription regulation</keyword>
<feature type="compositionally biased region" description="Polar residues" evidence="6">
    <location>
        <begin position="759"/>
        <end position="778"/>
    </location>
</feature>
<keyword evidence="8" id="KW-1185">Reference proteome</keyword>
<evidence type="ECO:0000313" key="7">
    <source>
        <dbReference type="EMBL" id="OMJ30358.1"/>
    </source>
</evidence>
<organism evidence="7 8">
    <name type="scientific">Smittium culicis</name>
    <dbReference type="NCBI Taxonomy" id="133412"/>
    <lineage>
        <taxon>Eukaryota</taxon>
        <taxon>Fungi</taxon>
        <taxon>Fungi incertae sedis</taxon>
        <taxon>Zoopagomycota</taxon>
        <taxon>Kickxellomycotina</taxon>
        <taxon>Harpellomycetes</taxon>
        <taxon>Harpellales</taxon>
        <taxon>Legeriomycetaceae</taxon>
        <taxon>Smittium</taxon>
    </lineage>
</organism>
<feature type="compositionally biased region" description="Polar residues" evidence="6">
    <location>
        <begin position="1150"/>
        <end position="1171"/>
    </location>
</feature>
<comment type="caution">
    <text evidence="7">The sequence shown here is derived from an EMBL/GenBank/DDBJ whole genome shotgun (WGS) entry which is preliminary data.</text>
</comment>
<protein>
    <submittedName>
        <fullName evidence="7">Uncharacterized protein</fullName>
    </submittedName>
</protein>
<evidence type="ECO:0000256" key="3">
    <source>
        <dbReference type="ARBA" id="ARBA00023015"/>
    </source>
</evidence>
<evidence type="ECO:0000256" key="2">
    <source>
        <dbReference type="ARBA" id="ARBA00022491"/>
    </source>
</evidence>
<feature type="region of interest" description="Disordered" evidence="6">
    <location>
        <begin position="422"/>
        <end position="462"/>
    </location>
</feature>
<feature type="compositionally biased region" description="Low complexity" evidence="6">
    <location>
        <begin position="452"/>
        <end position="462"/>
    </location>
</feature>
<evidence type="ECO:0000313" key="8">
    <source>
        <dbReference type="Proteomes" id="UP000187429"/>
    </source>
</evidence>
<gene>
    <name evidence="7" type="ORF">AYI69_g103</name>
</gene>
<feature type="region of interest" description="Disordered" evidence="6">
    <location>
        <begin position="1211"/>
        <end position="1241"/>
    </location>
</feature>
<keyword evidence="5" id="KW-0539">Nucleus</keyword>
<feature type="compositionally biased region" description="Low complexity" evidence="6">
    <location>
        <begin position="1211"/>
        <end position="1240"/>
    </location>
</feature>
<dbReference type="InterPro" id="IPR013907">
    <property type="entry name" value="Sds3"/>
</dbReference>
<dbReference type="GO" id="GO:0010468">
    <property type="term" value="P:regulation of gene expression"/>
    <property type="evidence" value="ECO:0007669"/>
    <property type="project" value="UniProtKB-ARBA"/>
</dbReference>
<evidence type="ECO:0000256" key="6">
    <source>
        <dbReference type="SAM" id="MobiDB-lite"/>
    </source>
</evidence>
<evidence type="ECO:0000256" key="5">
    <source>
        <dbReference type="ARBA" id="ARBA00023242"/>
    </source>
</evidence>
<accession>A0A1R1YTY8</accession>
<evidence type="ECO:0000256" key="1">
    <source>
        <dbReference type="ARBA" id="ARBA00004123"/>
    </source>
</evidence>
<keyword evidence="2" id="KW-0678">Repressor</keyword>
<feature type="compositionally biased region" description="Basic residues" evidence="6">
    <location>
        <begin position="1113"/>
        <end position="1122"/>
    </location>
</feature>
<sequence length="1357" mass="154198">MEVNHEYEEYFKTEVFYNDSENDETDYWLSVETSFDKCKNPEIIEKKKIYSYGKAKLNDIRARFEKTKIKLYNIKQRQLDEELKEINNATHHNSILISDKLNDLCKIELDRLSLLNNYSLEFEHTHLAAMKRSINNTFTANKCKVRQSLISSCMQRLFDLETSFRASLNPVHAQLPISTNPLSLISPTQTSIYSDQPLPLLDSIGSIRKSRSTDPESLRSKKKLKSNSSDTTYANGLIYDNSISLKCLNDLSIDSDINQIKLSSQPTIVKSPLPQSNYSLNNTDLDIKSSDDNFCPQNNTDTHAPFATNDFSQNDDILTSSPQIPLKSISMAAYALSNQIDFSDKNPFPKQQAKLDIAAPKSTNHITPTANKPLPNIKPSYPTPDIIMASDSLIPNTNNTPSLPLNAQFSKFKPLPTTNNSLEFPRIPDNTNNNIQTSNNYDNRINPKNPISSSSSSSANSSFTKLKFRNNINIRPSSEKISQSSNFASNLLSNSPKNSTIPLSELNPIGYNAPMSNNLNNSNFTPMQTFPPSYKKDLTIPPPEPIVPIAYNNHPQPAAKFKILSDTPLEFLAPNADIKAPYSPKKVDNNSQTNSNTSTYIPEYFPSRLHSEKCSITPQKTAPKIPMSTMSTSNTSSSWNNNDFSTKNRKISFVSPDKLNREHFLPPAGNLNPHTNKLPSLVRPINNSKMGIDQIDYLPVATDTKYDTQSFNGNDTIQNKHIRADNDRKNYNENKIDPQIYSGQSNAVEDKNEINTSSRMHFDYSNDSNIVSKNSNEPSAHPAYNSGPLNNRDNFGIPKNINADTYEPRIHATNSNEFGNYKEQTSEIITPIDIRNNSRTVKNAKYSRNTSITAESTNFYDKPNDHYNSISNDVPRSYSESNDKFSLEPATKLYKGDTNSFRDRSVDNINPMAQKRHQYSQNMKFENKNMINQYSQRNSYQNDMRTLPTQKSHFERDFDTKSRLSDKLTSAYQDYPAKTNVFNGNVENPVSYNVSEYGYSENASKRPTPPVTTQTPILNPIKFSKAPSISNITLPPINSMDINYKFSQSPKTRIPAISDTIYENQNDYRIHDGSKGFIPPIKQPSVPLVIESSGDYDKKKPRLQSNDISGIPRNKHQSRRKISSYDDYTPVEQRAPLIKDHDISDYPVYNKSNSPLPNKHNSQIQNNTRSQIDSRADNSHVSGNRQNAQFHQPQENFYHRQHYNNQIQNEHQTRNQTQHHNQSQSQSQNRNLPQSQNQNQKKSRALFNDNMDRGSKFSQSQNDAFSQKIISSGHTKGDVVAPNLFNQNSLTNQTLQPNSQSKRRVDYDHTYESNKFYAPETNVLPPISLINISNHQPEDSKIQRNKYHNSNSDYFYS</sequence>
<feature type="region of interest" description="Disordered" evidence="6">
    <location>
        <begin position="619"/>
        <end position="643"/>
    </location>
</feature>
<feature type="region of interest" description="Disordered" evidence="6">
    <location>
        <begin position="759"/>
        <end position="792"/>
    </location>
</feature>
<feature type="region of interest" description="Disordered" evidence="6">
    <location>
        <begin position="1091"/>
        <end position="1186"/>
    </location>
</feature>
<feature type="region of interest" description="Disordered" evidence="6">
    <location>
        <begin position="856"/>
        <end position="882"/>
    </location>
</feature>
<reference evidence="8" key="1">
    <citation type="submission" date="2017-01" db="EMBL/GenBank/DDBJ databases">
        <authorList>
            <person name="Wang Y."/>
            <person name="White M."/>
            <person name="Kvist S."/>
            <person name="Moncalvo J.-M."/>
        </authorList>
    </citation>
    <scope>NUCLEOTIDE SEQUENCE [LARGE SCALE GENOMIC DNA]</scope>
    <source>
        <strain evidence="8">ID-206-W2</strain>
    </source>
</reference>
<name>A0A1R1YTY8_9FUNG</name>
<dbReference type="EMBL" id="LSSM01000022">
    <property type="protein sequence ID" value="OMJ30358.1"/>
    <property type="molecule type" value="Genomic_DNA"/>
</dbReference>
<feature type="compositionally biased region" description="Low complexity" evidence="6">
    <location>
        <begin position="628"/>
        <end position="643"/>
    </location>
</feature>
<feature type="compositionally biased region" description="Polar residues" evidence="6">
    <location>
        <begin position="866"/>
        <end position="880"/>
    </location>
</feature>
<dbReference type="OrthoDB" id="1363at2759"/>
<keyword evidence="4" id="KW-0804">Transcription</keyword>
<proteinExistence type="predicted"/>
<dbReference type="Proteomes" id="UP000187429">
    <property type="component" value="Unassembled WGS sequence"/>
</dbReference>
<evidence type="ECO:0000256" key="4">
    <source>
        <dbReference type="ARBA" id="ARBA00023163"/>
    </source>
</evidence>
<comment type="subcellular location">
    <subcellularLocation>
        <location evidence="1">Nucleus</location>
    </subcellularLocation>
</comment>
<dbReference type="Pfam" id="PF08598">
    <property type="entry name" value="Sds3"/>
    <property type="match status" value="1"/>
</dbReference>
<feature type="region of interest" description="Disordered" evidence="6">
    <location>
        <begin position="209"/>
        <end position="228"/>
    </location>
</feature>
<dbReference type="GO" id="GO:0005654">
    <property type="term" value="C:nucleoplasm"/>
    <property type="evidence" value="ECO:0007669"/>
    <property type="project" value="UniProtKB-ARBA"/>
</dbReference>
<feature type="compositionally biased region" description="Low complexity" evidence="6">
    <location>
        <begin position="429"/>
        <end position="443"/>
    </location>
</feature>